<dbReference type="InterPro" id="IPR017871">
    <property type="entry name" value="ABC_transporter-like_CS"/>
</dbReference>
<evidence type="ECO:0000256" key="7">
    <source>
        <dbReference type="ARBA" id="ARBA00023136"/>
    </source>
</evidence>
<keyword evidence="4" id="KW-1003">Cell membrane</keyword>
<protein>
    <submittedName>
        <fullName evidence="9">Dipeptide ABC transporter ATP-binding protein</fullName>
    </submittedName>
</protein>
<dbReference type="Proteomes" id="UP000218598">
    <property type="component" value="Unassembled WGS sequence"/>
</dbReference>
<dbReference type="InterPro" id="IPR003593">
    <property type="entry name" value="AAA+_ATPase"/>
</dbReference>
<dbReference type="EMBL" id="NRGR01000022">
    <property type="protein sequence ID" value="PCC38493.1"/>
    <property type="molecule type" value="Genomic_DNA"/>
</dbReference>
<dbReference type="NCBIfam" id="NF008453">
    <property type="entry name" value="PRK11308.1"/>
    <property type="match status" value="2"/>
</dbReference>
<evidence type="ECO:0000256" key="5">
    <source>
        <dbReference type="ARBA" id="ARBA00022741"/>
    </source>
</evidence>
<dbReference type="AlphaFoldDB" id="A0A2A3YGP0"/>
<evidence type="ECO:0000313" key="10">
    <source>
        <dbReference type="Proteomes" id="UP000218598"/>
    </source>
</evidence>
<dbReference type="PANTHER" id="PTHR43297">
    <property type="entry name" value="OLIGOPEPTIDE TRANSPORT ATP-BINDING PROTEIN APPD"/>
    <property type="match status" value="1"/>
</dbReference>
<keyword evidence="6 9" id="KW-0067">ATP-binding</keyword>
<feature type="domain" description="ABC transporter" evidence="8">
    <location>
        <begin position="22"/>
        <end position="272"/>
    </location>
</feature>
<dbReference type="GO" id="GO:0015833">
    <property type="term" value="P:peptide transport"/>
    <property type="evidence" value="ECO:0007669"/>
    <property type="project" value="InterPro"/>
</dbReference>
<keyword evidence="5" id="KW-0547">Nucleotide-binding</keyword>
<evidence type="ECO:0000313" key="9">
    <source>
        <dbReference type="EMBL" id="PCC38493.1"/>
    </source>
</evidence>
<accession>A0A2A3YGP0</accession>
<dbReference type="Pfam" id="PF00005">
    <property type="entry name" value="ABC_tran"/>
    <property type="match status" value="2"/>
</dbReference>
<evidence type="ECO:0000256" key="1">
    <source>
        <dbReference type="ARBA" id="ARBA00004202"/>
    </source>
</evidence>
<comment type="caution">
    <text evidence="9">The sequence shown here is derived from an EMBL/GenBank/DDBJ whole genome shotgun (WGS) entry which is preliminary data.</text>
</comment>
<comment type="subcellular location">
    <subcellularLocation>
        <location evidence="1">Cell membrane</location>
        <topology evidence="1">Peripheral membrane protein</topology>
    </subcellularLocation>
</comment>
<dbReference type="SMART" id="SM00382">
    <property type="entry name" value="AAA"/>
    <property type="match status" value="2"/>
</dbReference>
<dbReference type="InterPro" id="IPR027417">
    <property type="entry name" value="P-loop_NTPase"/>
</dbReference>
<dbReference type="PANTHER" id="PTHR43297:SF2">
    <property type="entry name" value="DIPEPTIDE TRANSPORT ATP-BINDING PROTEIN DPPD"/>
    <property type="match status" value="1"/>
</dbReference>
<dbReference type="Pfam" id="PF08352">
    <property type="entry name" value="oligo_HPY"/>
    <property type="match status" value="2"/>
</dbReference>
<keyword evidence="3" id="KW-0813">Transport</keyword>
<evidence type="ECO:0000256" key="6">
    <source>
        <dbReference type="ARBA" id="ARBA00022840"/>
    </source>
</evidence>
<dbReference type="CDD" id="cd03257">
    <property type="entry name" value="ABC_NikE_OppD_transporters"/>
    <property type="match status" value="2"/>
</dbReference>
<evidence type="ECO:0000256" key="3">
    <source>
        <dbReference type="ARBA" id="ARBA00022448"/>
    </source>
</evidence>
<dbReference type="Gene3D" id="3.40.50.300">
    <property type="entry name" value="P-loop containing nucleotide triphosphate hydrolases"/>
    <property type="match status" value="2"/>
</dbReference>
<dbReference type="GO" id="GO:0016887">
    <property type="term" value="F:ATP hydrolysis activity"/>
    <property type="evidence" value="ECO:0007669"/>
    <property type="project" value="InterPro"/>
</dbReference>
<dbReference type="GO" id="GO:0005524">
    <property type="term" value="F:ATP binding"/>
    <property type="evidence" value="ECO:0007669"/>
    <property type="project" value="UniProtKB-KW"/>
</dbReference>
<dbReference type="InterPro" id="IPR050388">
    <property type="entry name" value="ABC_Ni/Peptide_Import"/>
</dbReference>
<keyword evidence="7" id="KW-0472">Membrane</keyword>
<organism evidence="9 10">
    <name type="scientific">Brachybacterium alimentarium</name>
    <dbReference type="NCBI Taxonomy" id="47845"/>
    <lineage>
        <taxon>Bacteria</taxon>
        <taxon>Bacillati</taxon>
        <taxon>Actinomycetota</taxon>
        <taxon>Actinomycetes</taxon>
        <taxon>Micrococcales</taxon>
        <taxon>Dermabacteraceae</taxon>
        <taxon>Brachybacterium</taxon>
    </lineage>
</organism>
<dbReference type="PROSITE" id="PS00211">
    <property type="entry name" value="ABC_TRANSPORTER_1"/>
    <property type="match status" value="1"/>
</dbReference>
<dbReference type="InterPro" id="IPR003439">
    <property type="entry name" value="ABC_transporter-like_ATP-bd"/>
</dbReference>
<evidence type="ECO:0000256" key="2">
    <source>
        <dbReference type="ARBA" id="ARBA00005417"/>
    </source>
</evidence>
<gene>
    <name evidence="9" type="ORF">CIK66_13800</name>
</gene>
<dbReference type="FunFam" id="3.40.50.300:FF:000016">
    <property type="entry name" value="Oligopeptide ABC transporter ATP-binding component"/>
    <property type="match status" value="2"/>
</dbReference>
<reference evidence="9 10" key="1">
    <citation type="journal article" date="2017" name="Elife">
        <title>Extensive horizontal gene transfer in cheese-associated bacteria.</title>
        <authorList>
            <person name="Bonham K.S."/>
            <person name="Wolfe B.E."/>
            <person name="Dutton R.J."/>
        </authorList>
    </citation>
    <scope>NUCLEOTIDE SEQUENCE [LARGE SCALE GENOMIC DNA]</scope>
    <source>
        <strain evidence="9 10">341_9</strain>
    </source>
</reference>
<dbReference type="OrthoDB" id="4787388at2"/>
<comment type="similarity">
    <text evidence="2">Belongs to the ABC transporter superfamily.</text>
</comment>
<feature type="domain" description="ABC transporter" evidence="8">
    <location>
        <begin position="376"/>
        <end position="628"/>
    </location>
</feature>
<evidence type="ECO:0000259" key="8">
    <source>
        <dbReference type="PROSITE" id="PS50893"/>
    </source>
</evidence>
<name>A0A2A3YGP0_9MICO</name>
<dbReference type="SUPFAM" id="SSF52540">
    <property type="entry name" value="P-loop containing nucleoside triphosphate hydrolases"/>
    <property type="match status" value="2"/>
</dbReference>
<sequence>MSHDLTTRNEMTPPAPADDVLLDISDLHVSIPQRKGVATPLRGVDLTVRAGRMLGVVGESGSGKTMTALAVMGLLPGNGHVSSGSIRFDGVDLTAVSGRESRRRRGTEIGMIFQDPMTSLNPTMTIGAQVSEGAMIHEGLSRRDARTRAVDILRRVGMPRADRIVDDFPHQLSGGMRQRAMIAMALVNHPQLLIADEPTTALDVTTQRQILDLIEDIQDEFGSATILVTHDLGVVAGRADEVAVMYAGRVVESAPAQELFRDPAHQYTRALLAALPERARQGDDRLFAIPGMPPDLRSETTGCPFAPRCHAAQEDCRSGPVPVITRGDRHEVACLHPGDLAEDGHDLDDVRTPETPVDGRGHSAATDAGEAPGTVLDIAGLTKEYPALGGSFIRRTVGTVSAVSDVSFSVREGETFGLVGESGCGKSTLGRLIALLENPTRGELRLNDEDVTVVTGRRESRAAHREVQMMFQDSSAAMDPRMRIDEVLSEPLVIQRIGTKDSRSERAEELVADVGLADDVLERYPHEFSGGQVQRIGLARSLALGPRLVVCDEPVSALDVSVQAQVLNLMKDVQAEHGLAYVFISHDLSVVRHMADRIGVMYLGMMVEQGPADVVSETPRHPYTRVLIDAVPTVDREDERDRLLVEGELPNATDPPSGCRFRTRCPFAQEICATTPPVHEFGEEGDSHSVACHFPLPADGSLPVRAEASA</sequence>
<dbReference type="GO" id="GO:0005886">
    <property type="term" value="C:plasma membrane"/>
    <property type="evidence" value="ECO:0007669"/>
    <property type="project" value="UniProtKB-SubCell"/>
</dbReference>
<dbReference type="NCBIfam" id="NF007739">
    <property type="entry name" value="PRK10419.1"/>
    <property type="match status" value="2"/>
</dbReference>
<proteinExistence type="inferred from homology"/>
<dbReference type="PROSITE" id="PS50893">
    <property type="entry name" value="ABC_TRANSPORTER_2"/>
    <property type="match status" value="2"/>
</dbReference>
<keyword evidence="10" id="KW-1185">Reference proteome</keyword>
<dbReference type="NCBIfam" id="TIGR01727">
    <property type="entry name" value="oligo_HPY"/>
    <property type="match status" value="2"/>
</dbReference>
<evidence type="ECO:0000256" key="4">
    <source>
        <dbReference type="ARBA" id="ARBA00022475"/>
    </source>
</evidence>
<dbReference type="InterPro" id="IPR013563">
    <property type="entry name" value="Oligopep_ABC_C"/>
</dbReference>